<keyword evidence="3" id="KW-1003">Cell membrane</keyword>
<evidence type="ECO:0000313" key="10">
    <source>
        <dbReference type="Proteomes" id="UP000580839"/>
    </source>
</evidence>
<dbReference type="EMBL" id="JABFRW010000027">
    <property type="protein sequence ID" value="NOT33067.1"/>
    <property type="molecule type" value="Genomic_DNA"/>
</dbReference>
<keyword evidence="6 7" id="KW-0472">Membrane</keyword>
<name>A0A849SJN6_UNCEI</name>
<protein>
    <submittedName>
        <fullName evidence="9">Carbohydrate ABC transporter permease</fullName>
    </submittedName>
</protein>
<keyword evidence="4 7" id="KW-0812">Transmembrane</keyword>
<evidence type="ECO:0000256" key="3">
    <source>
        <dbReference type="ARBA" id="ARBA00022475"/>
    </source>
</evidence>
<dbReference type="AlphaFoldDB" id="A0A849SJN6"/>
<evidence type="ECO:0000259" key="8">
    <source>
        <dbReference type="PROSITE" id="PS50928"/>
    </source>
</evidence>
<feature type="transmembrane region" description="Helical" evidence="7">
    <location>
        <begin position="142"/>
        <end position="162"/>
    </location>
</feature>
<feature type="transmembrane region" description="Helical" evidence="7">
    <location>
        <begin position="115"/>
        <end position="136"/>
    </location>
</feature>
<evidence type="ECO:0000256" key="2">
    <source>
        <dbReference type="ARBA" id="ARBA00022448"/>
    </source>
</evidence>
<proteinExistence type="inferred from homology"/>
<keyword evidence="2 7" id="KW-0813">Transport</keyword>
<sequence>MSAAQEARESGIRQVAALPRWLWLGPLLLTMLMPFGWMLLVSLSRGASGSFGSALAGPFGWEHYRALFGAASVHRYLANSALVAAAVVTLNVMTAAMVGWVLGRRRVPGERFWTLGIVATLMLPKQVLMIPLYLVLARLHLLDTYGALILPFAVDAFSIFLVRQYVAGLPLELEEAARVDGASDWTIFRRVILPLLKPVLAVIAIQSFLTNWNSFLFPLIFVDSERLRTLPVGLALLAQGEHSVDWGLLMAGSTVASLPVLAVFVVFQRRILAGMLAGAEK</sequence>
<dbReference type="GO" id="GO:0055085">
    <property type="term" value="P:transmembrane transport"/>
    <property type="evidence" value="ECO:0007669"/>
    <property type="project" value="InterPro"/>
</dbReference>
<keyword evidence="5 7" id="KW-1133">Transmembrane helix</keyword>
<feature type="transmembrane region" description="Helical" evidence="7">
    <location>
        <begin position="21"/>
        <end position="40"/>
    </location>
</feature>
<comment type="subcellular location">
    <subcellularLocation>
        <location evidence="1 7">Cell membrane</location>
        <topology evidence="1 7">Multi-pass membrane protein</topology>
    </subcellularLocation>
</comment>
<evidence type="ECO:0000256" key="4">
    <source>
        <dbReference type="ARBA" id="ARBA00022692"/>
    </source>
</evidence>
<evidence type="ECO:0000256" key="6">
    <source>
        <dbReference type="ARBA" id="ARBA00023136"/>
    </source>
</evidence>
<dbReference type="GO" id="GO:0005886">
    <property type="term" value="C:plasma membrane"/>
    <property type="evidence" value="ECO:0007669"/>
    <property type="project" value="UniProtKB-SubCell"/>
</dbReference>
<evidence type="ECO:0000256" key="5">
    <source>
        <dbReference type="ARBA" id="ARBA00022989"/>
    </source>
</evidence>
<dbReference type="Proteomes" id="UP000580839">
    <property type="component" value="Unassembled WGS sequence"/>
</dbReference>
<feature type="domain" description="ABC transmembrane type-1" evidence="8">
    <location>
        <begin position="77"/>
        <end position="267"/>
    </location>
</feature>
<reference evidence="9 10" key="1">
    <citation type="submission" date="2020-04" db="EMBL/GenBank/DDBJ databases">
        <title>Metagenomic profiling of ammonia- and methane-oxidizing microorganisms in a Dutch drinking water treatment plant.</title>
        <authorList>
            <person name="Poghosyan L."/>
            <person name="Leucker S."/>
        </authorList>
    </citation>
    <scope>NUCLEOTIDE SEQUENCE [LARGE SCALE GENOMIC DNA]</scope>
    <source>
        <strain evidence="9">S-RSF-IL-03</strain>
    </source>
</reference>
<accession>A0A849SJN6</accession>
<gene>
    <name evidence="9" type="ORF">HOP12_02740</name>
</gene>
<dbReference type="InterPro" id="IPR035906">
    <property type="entry name" value="MetI-like_sf"/>
</dbReference>
<dbReference type="PROSITE" id="PS50928">
    <property type="entry name" value="ABC_TM1"/>
    <property type="match status" value="1"/>
</dbReference>
<feature type="transmembrane region" description="Helical" evidence="7">
    <location>
        <begin position="81"/>
        <end position="103"/>
    </location>
</feature>
<dbReference type="CDD" id="cd06261">
    <property type="entry name" value="TM_PBP2"/>
    <property type="match status" value="1"/>
</dbReference>
<dbReference type="PANTHER" id="PTHR43744:SF12">
    <property type="entry name" value="ABC TRANSPORTER PERMEASE PROTEIN MG189-RELATED"/>
    <property type="match status" value="1"/>
</dbReference>
<feature type="transmembrane region" description="Helical" evidence="7">
    <location>
        <begin position="246"/>
        <end position="267"/>
    </location>
</feature>
<comment type="similarity">
    <text evidence="7">Belongs to the binding-protein-dependent transport system permease family.</text>
</comment>
<dbReference type="InterPro" id="IPR000515">
    <property type="entry name" value="MetI-like"/>
</dbReference>
<dbReference type="Gene3D" id="1.10.3720.10">
    <property type="entry name" value="MetI-like"/>
    <property type="match status" value="1"/>
</dbReference>
<evidence type="ECO:0000256" key="7">
    <source>
        <dbReference type="RuleBase" id="RU363032"/>
    </source>
</evidence>
<evidence type="ECO:0000313" key="9">
    <source>
        <dbReference type="EMBL" id="NOT33067.1"/>
    </source>
</evidence>
<evidence type="ECO:0000256" key="1">
    <source>
        <dbReference type="ARBA" id="ARBA00004651"/>
    </source>
</evidence>
<dbReference type="SUPFAM" id="SSF161098">
    <property type="entry name" value="MetI-like"/>
    <property type="match status" value="1"/>
</dbReference>
<organism evidence="9 10">
    <name type="scientific">Eiseniibacteriota bacterium</name>
    <dbReference type="NCBI Taxonomy" id="2212470"/>
    <lineage>
        <taxon>Bacteria</taxon>
        <taxon>Candidatus Eiseniibacteriota</taxon>
    </lineage>
</organism>
<dbReference type="Pfam" id="PF00528">
    <property type="entry name" value="BPD_transp_1"/>
    <property type="match status" value="1"/>
</dbReference>
<comment type="caution">
    <text evidence="9">The sequence shown here is derived from an EMBL/GenBank/DDBJ whole genome shotgun (WGS) entry which is preliminary data.</text>
</comment>
<dbReference type="PANTHER" id="PTHR43744">
    <property type="entry name" value="ABC TRANSPORTER PERMEASE PROTEIN MG189-RELATED-RELATED"/>
    <property type="match status" value="1"/>
</dbReference>